<feature type="region of interest" description="Disordered" evidence="10">
    <location>
        <begin position="362"/>
        <end position="493"/>
    </location>
</feature>
<dbReference type="InterPro" id="IPR051045">
    <property type="entry name" value="TonB-dependent_transducer"/>
</dbReference>
<keyword evidence="7" id="KW-0653">Protein transport</keyword>
<feature type="compositionally biased region" description="Basic and acidic residues" evidence="10">
    <location>
        <begin position="67"/>
        <end position="86"/>
    </location>
</feature>
<keyword evidence="5" id="KW-0997">Cell inner membrane</keyword>
<feature type="domain" description="TonB C-terminal" evidence="12">
    <location>
        <begin position="281"/>
        <end position="373"/>
    </location>
</feature>
<proteinExistence type="inferred from homology"/>
<feature type="compositionally biased region" description="Low complexity" evidence="10">
    <location>
        <begin position="432"/>
        <end position="450"/>
    </location>
</feature>
<dbReference type="AlphaFoldDB" id="A0A0C1NBW8"/>
<evidence type="ECO:0000256" key="4">
    <source>
        <dbReference type="ARBA" id="ARBA00022475"/>
    </source>
</evidence>
<feature type="region of interest" description="Disordered" evidence="10">
    <location>
        <begin position="66"/>
        <end position="278"/>
    </location>
</feature>
<evidence type="ECO:0000256" key="6">
    <source>
        <dbReference type="ARBA" id="ARBA00022692"/>
    </source>
</evidence>
<reference evidence="13" key="2">
    <citation type="submission" date="2019-11" db="EMBL/GenBank/DDBJ databases">
        <title>Improved Assembly of Tolypothrix boutellei genome.</title>
        <authorList>
            <person name="Sarangi A.N."/>
            <person name="Mukherjee M."/>
            <person name="Ghosh S."/>
            <person name="Singh D."/>
            <person name="Das A."/>
            <person name="Kant S."/>
            <person name="Prusty A."/>
            <person name="Tripathy S."/>
        </authorList>
    </citation>
    <scope>NUCLEOTIDE SEQUENCE</scope>
    <source>
        <strain evidence="13">VB521301</strain>
    </source>
</reference>
<accession>A0A0C1NBW8</accession>
<feature type="transmembrane region" description="Helical" evidence="11">
    <location>
        <begin position="21"/>
        <end position="46"/>
    </location>
</feature>
<feature type="compositionally biased region" description="Pro residues" evidence="10">
    <location>
        <begin position="122"/>
        <end position="133"/>
    </location>
</feature>
<evidence type="ECO:0000256" key="8">
    <source>
        <dbReference type="ARBA" id="ARBA00022989"/>
    </source>
</evidence>
<feature type="compositionally biased region" description="Basic and acidic residues" evidence="10">
    <location>
        <begin position="140"/>
        <end position="155"/>
    </location>
</feature>
<feature type="compositionally biased region" description="Polar residues" evidence="10">
    <location>
        <begin position="213"/>
        <end position="224"/>
    </location>
</feature>
<evidence type="ECO:0000313" key="14">
    <source>
        <dbReference type="EMBL" id="KIE10156.1"/>
    </source>
</evidence>
<evidence type="ECO:0000313" key="15">
    <source>
        <dbReference type="Proteomes" id="UP000029738"/>
    </source>
</evidence>
<dbReference type="Gene3D" id="3.30.1150.10">
    <property type="match status" value="1"/>
</dbReference>
<feature type="compositionally biased region" description="Gly residues" evidence="10">
    <location>
        <begin position="235"/>
        <end position="269"/>
    </location>
</feature>
<comment type="similarity">
    <text evidence="2">Belongs to the TonB family.</text>
</comment>
<keyword evidence="4" id="KW-1003">Cell membrane</keyword>
<keyword evidence="9 11" id="KW-0472">Membrane</keyword>
<dbReference type="Proteomes" id="UP000029738">
    <property type="component" value="Unassembled WGS sequence"/>
</dbReference>
<dbReference type="OrthoDB" id="512494at2"/>
<organism evidence="14">
    <name type="scientific">Tolypothrix bouteillei VB521301</name>
    <dbReference type="NCBI Taxonomy" id="1479485"/>
    <lineage>
        <taxon>Bacteria</taxon>
        <taxon>Bacillati</taxon>
        <taxon>Cyanobacteriota</taxon>
        <taxon>Cyanophyceae</taxon>
        <taxon>Nostocales</taxon>
        <taxon>Tolypothrichaceae</taxon>
        <taxon>Tolypothrix</taxon>
    </lineage>
</organism>
<protein>
    <submittedName>
        <fullName evidence="13">TonB family protein</fullName>
    </submittedName>
</protein>
<dbReference type="PANTHER" id="PTHR33446">
    <property type="entry name" value="PROTEIN TONB-RELATED"/>
    <property type="match status" value="1"/>
</dbReference>
<evidence type="ECO:0000256" key="11">
    <source>
        <dbReference type="SAM" id="Phobius"/>
    </source>
</evidence>
<dbReference type="GO" id="GO:0055085">
    <property type="term" value="P:transmembrane transport"/>
    <property type="evidence" value="ECO:0007669"/>
    <property type="project" value="InterPro"/>
</dbReference>
<keyword evidence="3" id="KW-0813">Transport</keyword>
<evidence type="ECO:0000256" key="10">
    <source>
        <dbReference type="SAM" id="MobiDB-lite"/>
    </source>
</evidence>
<evidence type="ECO:0000256" key="5">
    <source>
        <dbReference type="ARBA" id="ARBA00022519"/>
    </source>
</evidence>
<dbReference type="EMBL" id="JHEG04000001">
    <property type="protein sequence ID" value="KAF3886081.1"/>
    <property type="molecule type" value="Genomic_DNA"/>
</dbReference>
<dbReference type="GO" id="GO:0015031">
    <property type="term" value="P:protein transport"/>
    <property type="evidence" value="ECO:0007669"/>
    <property type="project" value="UniProtKB-KW"/>
</dbReference>
<dbReference type="PROSITE" id="PS52015">
    <property type="entry name" value="TONB_CTD"/>
    <property type="match status" value="1"/>
</dbReference>
<sequence>MSFSGTALEHREKESRALRTFLTFSLVGSLGLHIGVLASGIANLVMRAKQIEDKPIELIVLDSPKLTPEKIKPPEPPKQEKVKPPEPPKPTRLRLKPQAPVVSKTVKTPQGGGGGKTAAPAPKAPPVPQPVPPQQTVVTPEEKPILPPLKDEIKPQRILTQVKPNLEPQPEVPLPPKQEVPVTEQKTENLQPPLRRPRIIPEVAKNTVPAPSAPTNSQDSSNLTRRLRSTAGTPGSTGEGIGGGSGGGIGTGTGSGTGTGTGSGTGTGTGTQVATGPRPAVTKFDFVDCIKCDLKYPERAERRGIEGKPGITFDVDENGNVINIKLSRPSGHKELDEALVSQARKFKLNSAAAGKQNVQLIANFTKPGTRENREALKRQREREERRRQQQAEAEKKREAEATAVNGTEATPGRRRRRMISDSPATPTSPVLPSQQPESPVTPTSPVIPSQQPESTVQPPEQSPANPSPSNLEQTAPSNENDLLDSLRRSQKQP</sequence>
<dbReference type="STRING" id="1479485.DA73_0216130"/>
<keyword evidence="6 11" id="KW-0812">Transmembrane</keyword>
<dbReference type="InterPro" id="IPR037682">
    <property type="entry name" value="TonB_C"/>
</dbReference>
<comment type="caution">
    <text evidence="14">The sequence shown here is derived from an EMBL/GenBank/DDBJ whole genome shotgun (WGS) entry which is preliminary data.</text>
</comment>
<evidence type="ECO:0000256" key="9">
    <source>
        <dbReference type="ARBA" id="ARBA00023136"/>
    </source>
</evidence>
<name>A0A0C1NBW8_9CYAN</name>
<evidence type="ECO:0000259" key="12">
    <source>
        <dbReference type="PROSITE" id="PS52015"/>
    </source>
</evidence>
<feature type="compositionally biased region" description="Polar residues" evidence="10">
    <location>
        <begin position="422"/>
        <end position="431"/>
    </location>
</feature>
<feature type="compositionally biased region" description="Polar residues" evidence="10">
    <location>
        <begin position="451"/>
        <end position="480"/>
    </location>
</feature>
<reference evidence="14" key="1">
    <citation type="journal article" date="2015" name="Genome Announc.">
        <title>Draft Genome Sequence of Tolypothrix boutellei Strain VB521301.</title>
        <authorList>
            <person name="Chandrababunaidu M.M."/>
            <person name="Singh D."/>
            <person name="Sen D."/>
            <person name="Bhan S."/>
            <person name="Das S."/>
            <person name="Gupta A."/>
            <person name="Adhikary S.P."/>
            <person name="Tripathy S."/>
        </authorList>
    </citation>
    <scope>NUCLEOTIDE SEQUENCE</scope>
    <source>
        <strain evidence="14">VB521301</strain>
    </source>
</reference>
<dbReference type="GO" id="GO:0005886">
    <property type="term" value="C:plasma membrane"/>
    <property type="evidence" value="ECO:0007669"/>
    <property type="project" value="UniProtKB-SubCell"/>
</dbReference>
<evidence type="ECO:0000313" key="13">
    <source>
        <dbReference type="EMBL" id="KAF3886081.1"/>
    </source>
</evidence>
<dbReference type="EMBL" id="JHEG02000048">
    <property type="protein sequence ID" value="KIE10156.1"/>
    <property type="molecule type" value="Genomic_DNA"/>
</dbReference>
<evidence type="ECO:0000256" key="1">
    <source>
        <dbReference type="ARBA" id="ARBA00004383"/>
    </source>
</evidence>
<evidence type="ECO:0000256" key="7">
    <source>
        <dbReference type="ARBA" id="ARBA00022927"/>
    </source>
</evidence>
<keyword evidence="8 11" id="KW-1133">Transmembrane helix</keyword>
<dbReference type="InterPro" id="IPR006260">
    <property type="entry name" value="TonB/TolA_C"/>
</dbReference>
<feature type="compositionally biased region" description="Basic and acidic residues" evidence="10">
    <location>
        <begin position="368"/>
        <end position="400"/>
    </location>
</feature>
<evidence type="ECO:0000256" key="3">
    <source>
        <dbReference type="ARBA" id="ARBA00022448"/>
    </source>
</evidence>
<comment type="subcellular location">
    <subcellularLocation>
        <location evidence="1">Cell inner membrane</location>
        <topology evidence="1">Single-pass membrane protein</topology>
        <orientation evidence="1">Periplasmic side</orientation>
    </subcellularLocation>
</comment>
<gene>
    <name evidence="14" type="ORF">DA73_0216130</name>
    <name evidence="13" type="ORF">DA73_0400011820</name>
</gene>
<evidence type="ECO:0000256" key="2">
    <source>
        <dbReference type="ARBA" id="ARBA00006555"/>
    </source>
</evidence>
<keyword evidence="15" id="KW-1185">Reference proteome</keyword>
<dbReference type="NCBIfam" id="TIGR01352">
    <property type="entry name" value="tonB_Cterm"/>
    <property type="match status" value="1"/>
</dbReference>
<dbReference type="Pfam" id="PF03544">
    <property type="entry name" value="TonB_C"/>
    <property type="match status" value="1"/>
</dbReference>
<dbReference type="SUPFAM" id="SSF74653">
    <property type="entry name" value="TolA/TonB C-terminal domain"/>
    <property type="match status" value="1"/>
</dbReference>